<sequence>MFFYLTTLGLARFLKENSPQVETPAEVNPLTSTKAEHAVESMETFRPFLCHNYVLNGLIDPFKCNCKDTNCQSVYGSHLERDSTKTEDVSRPGSLWSEFKNYLSISEKEMRTFEGLVVRLRIEEDNKLA</sequence>
<reference evidence="1" key="2">
    <citation type="submission" date="2022-01" db="EMBL/GenBank/DDBJ databases">
        <authorList>
            <person name="Yamashiro T."/>
            <person name="Shiraishi A."/>
            <person name="Satake H."/>
            <person name="Nakayama K."/>
        </authorList>
    </citation>
    <scope>NUCLEOTIDE SEQUENCE</scope>
</reference>
<keyword evidence="2" id="KW-1185">Reference proteome</keyword>
<comment type="caution">
    <text evidence="1">The sequence shown here is derived from an EMBL/GenBank/DDBJ whole genome shotgun (WGS) entry which is preliminary data.</text>
</comment>
<reference evidence="1" key="1">
    <citation type="journal article" date="2022" name="Int. J. Mol. Sci.">
        <title>Draft Genome of Tanacetum Coccineum: Genomic Comparison of Closely Related Tanacetum-Family Plants.</title>
        <authorList>
            <person name="Yamashiro T."/>
            <person name="Shiraishi A."/>
            <person name="Nakayama K."/>
            <person name="Satake H."/>
        </authorList>
    </citation>
    <scope>NUCLEOTIDE SEQUENCE</scope>
</reference>
<organism evidence="1 2">
    <name type="scientific">Tanacetum coccineum</name>
    <dbReference type="NCBI Taxonomy" id="301880"/>
    <lineage>
        <taxon>Eukaryota</taxon>
        <taxon>Viridiplantae</taxon>
        <taxon>Streptophyta</taxon>
        <taxon>Embryophyta</taxon>
        <taxon>Tracheophyta</taxon>
        <taxon>Spermatophyta</taxon>
        <taxon>Magnoliopsida</taxon>
        <taxon>eudicotyledons</taxon>
        <taxon>Gunneridae</taxon>
        <taxon>Pentapetalae</taxon>
        <taxon>asterids</taxon>
        <taxon>campanulids</taxon>
        <taxon>Asterales</taxon>
        <taxon>Asteraceae</taxon>
        <taxon>Asteroideae</taxon>
        <taxon>Anthemideae</taxon>
        <taxon>Anthemidinae</taxon>
        <taxon>Tanacetum</taxon>
    </lineage>
</organism>
<dbReference type="EMBL" id="BQNB010015320">
    <property type="protein sequence ID" value="GJT38657.1"/>
    <property type="molecule type" value="Genomic_DNA"/>
</dbReference>
<accession>A0ABQ5DJY6</accession>
<evidence type="ECO:0000313" key="1">
    <source>
        <dbReference type="EMBL" id="GJT38657.1"/>
    </source>
</evidence>
<protein>
    <submittedName>
        <fullName evidence="1">Uncharacterized protein</fullName>
    </submittedName>
</protein>
<dbReference type="Proteomes" id="UP001151760">
    <property type="component" value="Unassembled WGS sequence"/>
</dbReference>
<evidence type="ECO:0000313" key="2">
    <source>
        <dbReference type="Proteomes" id="UP001151760"/>
    </source>
</evidence>
<proteinExistence type="predicted"/>
<name>A0ABQ5DJY6_9ASTR</name>
<gene>
    <name evidence="1" type="ORF">Tco_0938522</name>
</gene>